<evidence type="ECO:0000256" key="9">
    <source>
        <dbReference type="PIRSR" id="PIRSR601548-5"/>
    </source>
</evidence>
<dbReference type="PROSITE" id="PS52011">
    <property type="entry name" value="PEPTIDASE_M2"/>
    <property type="match status" value="1"/>
</dbReference>
<evidence type="ECO:0000256" key="7">
    <source>
        <dbReference type="PIRSR" id="PIRSR601548-3"/>
    </source>
</evidence>
<comment type="caution">
    <text evidence="12">Lacks conserved residue(s) required for the propagation of feature annotation.</text>
</comment>
<dbReference type="GO" id="GO:0008237">
    <property type="term" value="F:metallopeptidase activity"/>
    <property type="evidence" value="ECO:0007669"/>
    <property type="project" value="UniProtKB-KW"/>
</dbReference>
<proteinExistence type="inferred from homology"/>
<evidence type="ECO:0000256" key="11">
    <source>
        <dbReference type="PIRSR" id="PIRSR601548-9"/>
    </source>
</evidence>
<evidence type="ECO:0000256" key="15">
    <source>
        <dbReference type="SAM" id="SignalP"/>
    </source>
</evidence>
<evidence type="ECO:0000256" key="12">
    <source>
        <dbReference type="PROSITE-ProRule" id="PRU01355"/>
    </source>
</evidence>
<keyword evidence="17" id="KW-1185">Reference proteome</keyword>
<keyword evidence="13" id="KW-0482">Metalloprotease</keyword>
<evidence type="ECO:0000256" key="6">
    <source>
        <dbReference type="PIRSR" id="PIRSR601548-2"/>
    </source>
</evidence>
<dbReference type="EMBL" id="OU963865">
    <property type="protein sequence ID" value="CAH0389109.1"/>
    <property type="molecule type" value="Genomic_DNA"/>
</dbReference>
<dbReference type="GO" id="GO:0006508">
    <property type="term" value="P:proteolysis"/>
    <property type="evidence" value="ECO:0007669"/>
    <property type="project" value="UniProtKB-KW"/>
</dbReference>
<reference evidence="16" key="1">
    <citation type="submission" date="2021-12" db="EMBL/GenBank/DDBJ databases">
        <authorList>
            <person name="King R."/>
        </authorList>
    </citation>
    <scope>NUCLEOTIDE SEQUENCE</scope>
</reference>
<protein>
    <recommendedName>
        <fullName evidence="13">Angiotensin-converting enzyme</fullName>
        <ecNumber evidence="13">3.4.-.-</ecNumber>
    </recommendedName>
</protein>
<evidence type="ECO:0000256" key="8">
    <source>
        <dbReference type="PIRSR" id="PIRSR601548-4"/>
    </source>
</evidence>
<feature type="disulfide bond" evidence="8 12">
    <location>
        <begin position="370"/>
        <end position="388"/>
    </location>
</feature>
<keyword evidence="7 13" id="KW-0479">Metal-binding</keyword>
<dbReference type="InterPro" id="IPR001548">
    <property type="entry name" value="Peptidase_M2"/>
</dbReference>
<dbReference type="GO" id="GO:0046872">
    <property type="term" value="F:metal ion binding"/>
    <property type="evidence" value="ECO:0007669"/>
    <property type="project" value="UniProtKB-KW"/>
</dbReference>
<keyword evidence="4 5" id="KW-0325">Glycoprotein</keyword>
<dbReference type="SUPFAM" id="SSF55486">
    <property type="entry name" value="Metalloproteases ('zincins'), catalytic domain"/>
    <property type="match status" value="1"/>
</dbReference>
<name>A0A9P0F2F9_BEMTA</name>
<dbReference type="Proteomes" id="UP001152759">
    <property type="component" value="Chromosome 4"/>
</dbReference>
<evidence type="ECO:0000256" key="2">
    <source>
        <dbReference type="ARBA" id="ARBA00022729"/>
    </source>
</evidence>
<gene>
    <name evidence="16" type="ORF">BEMITA_LOCUS7974</name>
</gene>
<keyword evidence="13" id="KW-0645">Protease</keyword>
<feature type="binding site" evidence="7">
    <location>
        <position position="429"/>
    </location>
    <ligand>
        <name>Zn(2+)</name>
        <dbReference type="ChEBI" id="CHEBI:29105"/>
        <label>1</label>
        <note>catalytic</note>
    </ligand>
</feature>
<sequence length="587" mass="69072">MKVLTTCIGLLLVVTSFTRVRSQDPSDWFSDDDSDDSDDSEDSSDYDDSDETIDGRGEEDARRFMARLSKEMDKRMNKNMLASWAYETNVGNETLNNQIAVEAESARFIRKRWLEAKQFRWRTFTDARLKRQFFMFSIIGEEALTEKKYKEYKQIIGEMTDLYSQAKVCSYQNRTNCDVKLDPDIMKIMAASRDPDELKYYWIEWHNAIGKGIRPLFPRYVRLFREAAALNNLKDPAKLWLWEYEDEYFTTYVAKLWEQMKPLYLQVHAFVRRKLREKYGEKVVPRGKPIPSHLLGNVWAHQWFSIADLTYPFNMKAIDITPEMVKKGYTVEKIFKVAEDFYTSIDLSPMPDSFWKLSMLEKPKDRKVICEAAAKDFYDGKDYRMRQCTTVTYENLRMAHREMGLLEYFLQYKHQPYFFKKGANPGFREAIGDTIVFSVQTANHLQGLGLINGTTVPDADTELLSLLVTGLRKIILIPYAYMMDMWRWGVFRGEITEDQYNHAWWKLRTELQGLEPPEFRSEEFFDPGVKYQIAAGKEYLRYFVSFVIQFQFHRSLCEAAGNIIQTIRMKSLYIGVIFVKTKMQATC</sequence>
<evidence type="ECO:0000256" key="4">
    <source>
        <dbReference type="ARBA" id="ARBA00023180"/>
    </source>
</evidence>
<dbReference type="GO" id="GO:0005615">
    <property type="term" value="C:extracellular space"/>
    <property type="evidence" value="ECO:0007669"/>
    <property type="project" value="TreeGrafter"/>
</dbReference>
<dbReference type="Pfam" id="PF01401">
    <property type="entry name" value="Peptidase_M2"/>
    <property type="match status" value="1"/>
</dbReference>
<feature type="disulfide bond" evidence="12">
    <location>
        <begin position="169"/>
        <end position="177"/>
    </location>
</feature>
<dbReference type="EC" id="3.4.-.-" evidence="13"/>
<dbReference type="AlphaFoldDB" id="A0A9P0F2F9"/>
<feature type="signal peptide" evidence="15">
    <location>
        <begin position="1"/>
        <end position="22"/>
    </location>
</feature>
<feature type="glycosylation site" description="N-linked (GlcNAc...) asparagine" evidence="9">
    <location>
        <position position="173"/>
    </location>
</feature>
<evidence type="ECO:0000256" key="13">
    <source>
        <dbReference type="RuleBase" id="RU361144"/>
    </source>
</evidence>
<organism evidence="16 17">
    <name type="scientific">Bemisia tabaci</name>
    <name type="common">Sweetpotato whitefly</name>
    <name type="synonym">Aleurodes tabaci</name>
    <dbReference type="NCBI Taxonomy" id="7038"/>
    <lineage>
        <taxon>Eukaryota</taxon>
        <taxon>Metazoa</taxon>
        <taxon>Ecdysozoa</taxon>
        <taxon>Arthropoda</taxon>
        <taxon>Hexapoda</taxon>
        <taxon>Insecta</taxon>
        <taxon>Pterygota</taxon>
        <taxon>Neoptera</taxon>
        <taxon>Paraneoptera</taxon>
        <taxon>Hemiptera</taxon>
        <taxon>Sternorrhyncha</taxon>
        <taxon>Aleyrodoidea</taxon>
        <taxon>Aleyrodidae</taxon>
        <taxon>Aleyrodinae</taxon>
        <taxon>Bemisia</taxon>
    </lineage>
</organism>
<evidence type="ECO:0000256" key="3">
    <source>
        <dbReference type="ARBA" id="ARBA00023157"/>
    </source>
</evidence>
<keyword evidence="3 8" id="KW-1015">Disulfide bond</keyword>
<feature type="binding site" evidence="6">
    <location>
        <position position="244"/>
    </location>
    <ligand>
        <name>chloride</name>
        <dbReference type="ChEBI" id="CHEBI:17996"/>
        <label>1</label>
    </ligand>
</feature>
<dbReference type="CDD" id="cd06461">
    <property type="entry name" value="M2_ACE"/>
    <property type="match status" value="1"/>
</dbReference>
<keyword evidence="13" id="KW-0378">Hydrolase</keyword>
<keyword evidence="2 15" id="KW-0732">Signal</keyword>
<feature type="compositionally biased region" description="Acidic residues" evidence="14">
    <location>
        <begin position="29"/>
        <end position="52"/>
    </location>
</feature>
<dbReference type="PANTHER" id="PTHR10514">
    <property type="entry name" value="ANGIOTENSIN-CONVERTING ENZYME"/>
    <property type="match status" value="1"/>
</dbReference>
<comment type="similarity">
    <text evidence="1 12 13">Belongs to the peptidase M2 family.</text>
</comment>
<feature type="binding site" evidence="10">
    <location>
        <position position="429"/>
    </location>
    <ligand>
        <name>Zn(2+)</name>
        <dbReference type="ChEBI" id="CHEBI:29105"/>
        <label>2</label>
        <note>catalytic</note>
    </ligand>
</feature>
<feature type="glycosylation site" description="N-linked (GlcNAc...) asparagine; partial" evidence="5">
    <location>
        <position position="173"/>
    </location>
</feature>
<dbReference type="GO" id="GO:0004180">
    <property type="term" value="F:carboxypeptidase activity"/>
    <property type="evidence" value="ECO:0007669"/>
    <property type="project" value="UniProtKB-KW"/>
</dbReference>
<dbReference type="GO" id="GO:0005886">
    <property type="term" value="C:plasma membrane"/>
    <property type="evidence" value="ECO:0007669"/>
    <property type="project" value="TreeGrafter"/>
</dbReference>
<evidence type="ECO:0000256" key="5">
    <source>
        <dbReference type="PIRSR" id="PIRSR601548-10"/>
    </source>
</evidence>
<evidence type="ECO:0000256" key="14">
    <source>
        <dbReference type="SAM" id="MobiDB-lite"/>
    </source>
</evidence>
<feature type="region of interest" description="Disordered" evidence="14">
    <location>
        <begin position="23"/>
        <end position="55"/>
    </location>
</feature>
<evidence type="ECO:0000256" key="10">
    <source>
        <dbReference type="PIRSR" id="PIRSR601548-8"/>
    </source>
</evidence>
<feature type="glycosylation site" description="N-linked (GlcNAc...) asparagine" evidence="5">
    <location>
        <position position="89"/>
    </location>
</feature>
<dbReference type="PANTHER" id="PTHR10514:SF44">
    <property type="entry name" value="ANGIOTENSIN-CONVERTING ENZYME-RELATED"/>
    <property type="match status" value="1"/>
</dbReference>
<feature type="active site" description="Proton acceptor 2" evidence="11">
    <location>
        <position position="402"/>
    </location>
</feature>
<comment type="cofactor">
    <cofactor evidence="13">
        <name>Zn(2+)</name>
        <dbReference type="ChEBI" id="CHEBI:29105"/>
    </cofactor>
    <text evidence="13">Binds 1 zinc ion per subunit.</text>
</comment>
<feature type="binding site" evidence="6">
    <location>
        <position position="541"/>
    </location>
    <ligand>
        <name>chloride</name>
        <dbReference type="ChEBI" id="CHEBI:17996"/>
        <label>1</label>
    </ligand>
</feature>
<keyword evidence="7 13" id="KW-0862">Zinc</keyword>
<feature type="chain" id="PRO_5040326862" description="Angiotensin-converting enzyme" evidence="15">
    <location>
        <begin position="23"/>
        <end position="587"/>
    </location>
</feature>
<evidence type="ECO:0000313" key="16">
    <source>
        <dbReference type="EMBL" id="CAH0389109.1"/>
    </source>
</evidence>
<dbReference type="GO" id="GO:0008241">
    <property type="term" value="F:peptidyl-dipeptidase activity"/>
    <property type="evidence" value="ECO:0007669"/>
    <property type="project" value="InterPro"/>
</dbReference>
<evidence type="ECO:0000256" key="1">
    <source>
        <dbReference type="ARBA" id="ARBA00008139"/>
    </source>
</evidence>
<accession>A0A9P0F2F9</accession>
<keyword evidence="13" id="KW-0121">Carboxypeptidase</keyword>
<dbReference type="PRINTS" id="PR00791">
    <property type="entry name" value="PEPDIPTASEA"/>
</dbReference>
<evidence type="ECO:0000313" key="17">
    <source>
        <dbReference type="Proteomes" id="UP001152759"/>
    </source>
</evidence>